<keyword evidence="3" id="KW-1185">Reference proteome</keyword>
<name>A0A3P8G301_9TREM</name>
<feature type="region of interest" description="Disordered" evidence="1">
    <location>
        <begin position="28"/>
        <end position="116"/>
    </location>
</feature>
<proteinExistence type="predicted"/>
<feature type="region of interest" description="Disordered" evidence="1">
    <location>
        <begin position="151"/>
        <end position="228"/>
    </location>
</feature>
<reference evidence="2 3" key="1">
    <citation type="submission" date="2018-11" db="EMBL/GenBank/DDBJ databases">
        <authorList>
            <consortium name="Pathogen Informatics"/>
        </authorList>
    </citation>
    <scope>NUCLEOTIDE SEQUENCE [LARGE SCALE GENOMIC DNA]</scope>
    <source>
        <strain evidence="2 3">Egypt</strain>
    </source>
</reference>
<protein>
    <submittedName>
        <fullName evidence="2">Uncharacterized protein</fullName>
    </submittedName>
</protein>
<feature type="compositionally biased region" description="Basic and acidic residues" evidence="1">
    <location>
        <begin position="157"/>
        <end position="177"/>
    </location>
</feature>
<feature type="compositionally biased region" description="Acidic residues" evidence="1">
    <location>
        <begin position="39"/>
        <end position="52"/>
    </location>
</feature>
<evidence type="ECO:0000313" key="3">
    <source>
        <dbReference type="Proteomes" id="UP000272942"/>
    </source>
</evidence>
<sequence length="228" mass="25595">MFRQMAQERVPADEQFFHKYFKFLEARCGSQGKKKSSADESDASSVSDEEFDEYLHKYEKGLIPSGPDLDEEDEIEFDNADFSDVSSEPDEPPGSDDEAMFSASTEGGNAMGGLQDWMPIFESGQMEALCNQMETSQKLDSLFASAEEVGELYRVQETARERKQRLWEEKRSEDTSFRSKSGRRGRRSRGGAGSVGSARPRKSHHAPKTDRKQFKAHGGGGKRGGRRN</sequence>
<dbReference type="AlphaFoldDB" id="A0A3P8G301"/>
<evidence type="ECO:0000256" key="1">
    <source>
        <dbReference type="SAM" id="MobiDB-lite"/>
    </source>
</evidence>
<dbReference type="EMBL" id="UZAN01045666">
    <property type="protein sequence ID" value="VDP82997.1"/>
    <property type="molecule type" value="Genomic_DNA"/>
</dbReference>
<feature type="compositionally biased region" description="Acidic residues" evidence="1">
    <location>
        <begin position="68"/>
        <end position="99"/>
    </location>
</feature>
<organism evidence="2 3">
    <name type="scientific">Echinostoma caproni</name>
    <dbReference type="NCBI Taxonomy" id="27848"/>
    <lineage>
        <taxon>Eukaryota</taxon>
        <taxon>Metazoa</taxon>
        <taxon>Spiralia</taxon>
        <taxon>Lophotrochozoa</taxon>
        <taxon>Platyhelminthes</taxon>
        <taxon>Trematoda</taxon>
        <taxon>Digenea</taxon>
        <taxon>Plagiorchiida</taxon>
        <taxon>Echinostomata</taxon>
        <taxon>Echinostomatoidea</taxon>
        <taxon>Echinostomatidae</taxon>
        <taxon>Echinostoma</taxon>
    </lineage>
</organism>
<evidence type="ECO:0000313" key="2">
    <source>
        <dbReference type="EMBL" id="VDP82997.1"/>
    </source>
</evidence>
<dbReference type="Proteomes" id="UP000272942">
    <property type="component" value="Unassembled WGS sequence"/>
</dbReference>
<accession>A0A3P8G301</accession>
<gene>
    <name evidence="2" type="ORF">ECPE_LOCUS8206</name>
</gene>
<feature type="compositionally biased region" description="Basic residues" evidence="1">
    <location>
        <begin position="180"/>
        <end position="189"/>
    </location>
</feature>